<sequence length="359" mass="35518">MRARRTSLAAIAVVAAVTTSGLLTACGASPSPAAGHGTPSASTSTPAGSGTPTPTQSPSGGTGGSTGGGSGSGGTSGGSSGGGSGAPVSFNGTGGTMLTISNGTSKVVMNGTVVDFGVVVRDLAWSADGRRAAFIDGDGNLDTANADGSGRVVLAHNPGGQTWSHPAWQDIRNDPGYSNKPVDRIFFVAGSGSGARLMEVPAAGGTPALLGLGQMCCTGPGLPQSGNTWVNGGGTHGTTVYENTDNGEVYIRDDYLRQQGEALTNGSEPALNPADQDAGIVFVRSVGGHDHVFVEHAGSGSVSYVDITPHATTDYTEPAVSPDGRTVAVRTPDGVAVLPIDGSAAPRQISSVAGLPAYR</sequence>
<evidence type="ECO:0000256" key="2">
    <source>
        <dbReference type="SAM" id="SignalP"/>
    </source>
</evidence>
<keyword evidence="2" id="KW-0732">Signal</keyword>
<organism evidence="3 4">
    <name type="scientific">Streptacidiphilus pinicola</name>
    <dbReference type="NCBI Taxonomy" id="2219663"/>
    <lineage>
        <taxon>Bacteria</taxon>
        <taxon>Bacillati</taxon>
        <taxon>Actinomycetota</taxon>
        <taxon>Actinomycetes</taxon>
        <taxon>Kitasatosporales</taxon>
        <taxon>Streptomycetaceae</taxon>
        <taxon>Streptacidiphilus</taxon>
    </lineage>
</organism>
<accession>A0A2X0IHR0</accession>
<dbReference type="PROSITE" id="PS51257">
    <property type="entry name" value="PROKAR_LIPOPROTEIN"/>
    <property type="match status" value="1"/>
</dbReference>
<keyword evidence="4" id="KW-1185">Reference proteome</keyword>
<reference evidence="3 4" key="1">
    <citation type="submission" date="2018-06" db="EMBL/GenBank/DDBJ databases">
        <title>Streptacidiphilus pinicola sp. nov., isolated from pine grove soil.</title>
        <authorList>
            <person name="Roh S.G."/>
            <person name="Park S."/>
            <person name="Kim M.-K."/>
            <person name="Yun B.-R."/>
            <person name="Park J."/>
            <person name="Kim M.J."/>
            <person name="Kim Y.S."/>
            <person name="Kim S.B."/>
        </authorList>
    </citation>
    <scope>NUCLEOTIDE SEQUENCE [LARGE SCALE GENOMIC DNA]</scope>
    <source>
        <strain evidence="3 4">MMS16-CNU450</strain>
    </source>
</reference>
<evidence type="ECO:0008006" key="5">
    <source>
        <dbReference type="Google" id="ProtNLM"/>
    </source>
</evidence>
<name>A0A2X0IHR0_9ACTN</name>
<gene>
    <name evidence="3" type="ORF">DN069_18905</name>
</gene>
<dbReference type="InterPro" id="IPR011042">
    <property type="entry name" value="6-blade_b-propeller_TolB-like"/>
</dbReference>
<feature type="compositionally biased region" description="Low complexity" evidence="1">
    <location>
        <begin position="33"/>
        <end position="59"/>
    </location>
</feature>
<evidence type="ECO:0000256" key="1">
    <source>
        <dbReference type="SAM" id="MobiDB-lite"/>
    </source>
</evidence>
<feature type="region of interest" description="Disordered" evidence="1">
    <location>
        <begin position="29"/>
        <end position="88"/>
    </location>
</feature>
<evidence type="ECO:0000313" key="4">
    <source>
        <dbReference type="Proteomes" id="UP000248889"/>
    </source>
</evidence>
<dbReference type="EMBL" id="QKYN01000072">
    <property type="protein sequence ID" value="RAG84107.1"/>
    <property type="molecule type" value="Genomic_DNA"/>
</dbReference>
<feature type="compositionally biased region" description="Gly residues" evidence="1">
    <location>
        <begin position="60"/>
        <end position="85"/>
    </location>
</feature>
<dbReference type="Gene3D" id="2.120.10.30">
    <property type="entry name" value="TolB, C-terminal domain"/>
    <property type="match status" value="2"/>
</dbReference>
<comment type="caution">
    <text evidence="3">The sequence shown here is derived from an EMBL/GenBank/DDBJ whole genome shotgun (WGS) entry which is preliminary data.</text>
</comment>
<feature type="signal peptide" evidence="2">
    <location>
        <begin position="1"/>
        <end position="25"/>
    </location>
</feature>
<dbReference type="RefSeq" id="WP_111502289.1">
    <property type="nucleotide sequence ID" value="NZ_QKYN01000072.1"/>
</dbReference>
<dbReference type="OrthoDB" id="9808778at2"/>
<dbReference type="SUPFAM" id="SSF82171">
    <property type="entry name" value="DPP6 N-terminal domain-like"/>
    <property type="match status" value="1"/>
</dbReference>
<proteinExistence type="predicted"/>
<protein>
    <recommendedName>
        <fullName evidence="5">WD40 repeat domain-containing protein</fullName>
    </recommendedName>
</protein>
<evidence type="ECO:0000313" key="3">
    <source>
        <dbReference type="EMBL" id="RAG84107.1"/>
    </source>
</evidence>
<dbReference type="AlphaFoldDB" id="A0A2X0IHR0"/>
<dbReference type="Proteomes" id="UP000248889">
    <property type="component" value="Unassembled WGS sequence"/>
</dbReference>
<feature type="chain" id="PRO_5038524208" description="WD40 repeat domain-containing protein" evidence="2">
    <location>
        <begin position="26"/>
        <end position="359"/>
    </location>
</feature>